<keyword evidence="7" id="KW-1185">Reference proteome</keyword>
<dbReference type="InterPro" id="IPR041467">
    <property type="entry name" value="Sco4008_C"/>
</dbReference>
<evidence type="ECO:0000259" key="5">
    <source>
        <dbReference type="PROSITE" id="PS50977"/>
    </source>
</evidence>
<dbReference type="PRINTS" id="PR00455">
    <property type="entry name" value="HTHTETR"/>
</dbReference>
<feature type="domain" description="HTH tetR-type" evidence="5">
    <location>
        <begin position="9"/>
        <end position="69"/>
    </location>
</feature>
<gene>
    <name evidence="6" type="ordered locus">Sfum_1988</name>
</gene>
<evidence type="ECO:0000313" key="7">
    <source>
        <dbReference type="Proteomes" id="UP000001784"/>
    </source>
</evidence>
<sequence length="208" mass="24009">MKVRTRDSGGTRRAILDAAQRLFARNGFSGTSMREIAKASGVSQPLIHHYFGSKEGLYRAIKQRLMEQARDAMPLNEDTPRDISFIGEFIRSAFLFLRKNDDLLRLSVWSNLEGESSLWPEAEVLVHRMFVQILNLQTGGFIRRELDPLLLLLMAEALTLYWCQNRSYYLSLFNEEAEEVDDRYLNQVLDVMLHGIKPRSKDEAPSRL</sequence>
<dbReference type="FunFam" id="1.10.10.60:FF:000141">
    <property type="entry name" value="TetR family transcriptional regulator"/>
    <property type="match status" value="1"/>
</dbReference>
<reference evidence="6 7" key="1">
    <citation type="submission" date="2006-10" db="EMBL/GenBank/DDBJ databases">
        <title>Complete sequence of Syntrophobacter fumaroxidans MPOB.</title>
        <authorList>
            <consortium name="US DOE Joint Genome Institute"/>
            <person name="Copeland A."/>
            <person name="Lucas S."/>
            <person name="Lapidus A."/>
            <person name="Barry K."/>
            <person name="Detter J.C."/>
            <person name="Glavina del Rio T."/>
            <person name="Hammon N."/>
            <person name="Israni S."/>
            <person name="Pitluck S."/>
            <person name="Goltsman E.G."/>
            <person name="Martinez M."/>
            <person name="Schmutz J."/>
            <person name="Larimer F."/>
            <person name="Land M."/>
            <person name="Hauser L."/>
            <person name="Kyrpides N."/>
            <person name="Kim E."/>
            <person name="Boone D.R."/>
            <person name="Brockman F."/>
            <person name="Culley D."/>
            <person name="Ferry J."/>
            <person name="Gunsalus R."/>
            <person name="McInerney M.J."/>
            <person name="Morrison M."/>
            <person name="Plugge C."/>
            <person name="Rohlin L."/>
            <person name="Scholten J."/>
            <person name="Sieber J."/>
            <person name="Stams A.J.M."/>
            <person name="Worm P."/>
            <person name="Henstra A.M."/>
            <person name="Richardson P."/>
        </authorList>
    </citation>
    <scope>NUCLEOTIDE SEQUENCE [LARGE SCALE GENOMIC DNA]</scope>
    <source>
        <strain evidence="7">DSM 10017 / MPOB</strain>
    </source>
</reference>
<dbReference type="SUPFAM" id="SSF48498">
    <property type="entry name" value="Tetracyclin repressor-like, C-terminal domain"/>
    <property type="match status" value="1"/>
</dbReference>
<dbReference type="RefSeq" id="WP_011698841.1">
    <property type="nucleotide sequence ID" value="NC_008554.1"/>
</dbReference>
<dbReference type="Gene3D" id="1.10.357.10">
    <property type="entry name" value="Tetracycline Repressor, domain 2"/>
    <property type="match status" value="1"/>
</dbReference>
<dbReference type="SUPFAM" id="SSF46689">
    <property type="entry name" value="Homeodomain-like"/>
    <property type="match status" value="1"/>
</dbReference>
<dbReference type="InterPro" id="IPR009057">
    <property type="entry name" value="Homeodomain-like_sf"/>
</dbReference>
<dbReference type="PANTHER" id="PTHR30055">
    <property type="entry name" value="HTH-TYPE TRANSCRIPTIONAL REGULATOR RUTR"/>
    <property type="match status" value="1"/>
</dbReference>
<dbReference type="FunCoup" id="A0LJR9">
    <property type="interactions" value="128"/>
</dbReference>
<dbReference type="Proteomes" id="UP000001784">
    <property type="component" value="Chromosome"/>
</dbReference>
<dbReference type="Pfam" id="PF17926">
    <property type="entry name" value="TetR_C_21"/>
    <property type="match status" value="1"/>
</dbReference>
<dbReference type="PANTHER" id="PTHR30055:SF234">
    <property type="entry name" value="HTH-TYPE TRANSCRIPTIONAL REGULATOR BETI"/>
    <property type="match status" value="1"/>
</dbReference>
<dbReference type="InterPro" id="IPR001647">
    <property type="entry name" value="HTH_TetR"/>
</dbReference>
<dbReference type="GO" id="GO:0003700">
    <property type="term" value="F:DNA-binding transcription factor activity"/>
    <property type="evidence" value="ECO:0007669"/>
    <property type="project" value="TreeGrafter"/>
</dbReference>
<dbReference type="PROSITE" id="PS01081">
    <property type="entry name" value="HTH_TETR_1"/>
    <property type="match status" value="1"/>
</dbReference>
<accession>A0LJR9</accession>
<dbReference type="GO" id="GO:0000976">
    <property type="term" value="F:transcription cis-regulatory region binding"/>
    <property type="evidence" value="ECO:0007669"/>
    <property type="project" value="TreeGrafter"/>
</dbReference>
<protein>
    <submittedName>
        <fullName evidence="6">Transcriptional regulator, TetR family</fullName>
    </submittedName>
</protein>
<keyword evidence="1" id="KW-0805">Transcription regulation</keyword>
<keyword evidence="3" id="KW-0804">Transcription</keyword>
<evidence type="ECO:0000256" key="2">
    <source>
        <dbReference type="ARBA" id="ARBA00023125"/>
    </source>
</evidence>
<dbReference type="InterPro" id="IPR050109">
    <property type="entry name" value="HTH-type_TetR-like_transc_reg"/>
</dbReference>
<dbReference type="PROSITE" id="PS50977">
    <property type="entry name" value="HTH_TETR_2"/>
    <property type="match status" value="1"/>
</dbReference>
<dbReference type="HOGENOM" id="CLU_069356_1_2_7"/>
<dbReference type="STRING" id="335543.Sfum_1988"/>
<dbReference type="EMBL" id="CP000478">
    <property type="protein sequence ID" value="ABK17671.1"/>
    <property type="molecule type" value="Genomic_DNA"/>
</dbReference>
<evidence type="ECO:0000256" key="3">
    <source>
        <dbReference type="ARBA" id="ARBA00023163"/>
    </source>
</evidence>
<dbReference type="AlphaFoldDB" id="A0LJR9"/>
<dbReference type="Pfam" id="PF00440">
    <property type="entry name" value="TetR_N"/>
    <property type="match status" value="1"/>
</dbReference>
<name>A0LJR9_SYNFM</name>
<dbReference type="InterPro" id="IPR023772">
    <property type="entry name" value="DNA-bd_HTH_TetR-type_CS"/>
</dbReference>
<dbReference type="eggNOG" id="COG1309">
    <property type="taxonomic scope" value="Bacteria"/>
</dbReference>
<dbReference type="OrthoDB" id="5394806at2"/>
<dbReference type="KEGG" id="sfu:Sfum_1988"/>
<keyword evidence="2 4" id="KW-0238">DNA-binding</keyword>
<evidence type="ECO:0000313" key="6">
    <source>
        <dbReference type="EMBL" id="ABK17671.1"/>
    </source>
</evidence>
<evidence type="ECO:0000256" key="1">
    <source>
        <dbReference type="ARBA" id="ARBA00023015"/>
    </source>
</evidence>
<feature type="DNA-binding region" description="H-T-H motif" evidence="4">
    <location>
        <begin position="32"/>
        <end position="51"/>
    </location>
</feature>
<evidence type="ECO:0000256" key="4">
    <source>
        <dbReference type="PROSITE-ProRule" id="PRU00335"/>
    </source>
</evidence>
<organism evidence="6 7">
    <name type="scientific">Syntrophobacter fumaroxidans (strain DSM 10017 / MPOB)</name>
    <dbReference type="NCBI Taxonomy" id="335543"/>
    <lineage>
        <taxon>Bacteria</taxon>
        <taxon>Pseudomonadati</taxon>
        <taxon>Thermodesulfobacteriota</taxon>
        <taxon>Syntrophobacteria</taxon>
        <taxon>Syntrophobacterales</taxon>
        <taxon>Syntrophobacteraceae</taxon>
        <taxon>Syntrophobacter</taxon>
    </lineage>
</organism>
<dbReference type="InParanoid" id="A0LJR9"/>
<dbReference type="InterPro" id="IPR036271">
    <property type="entry name" value="Tet_transcr_reg_TetR-rel_C_sf"/>
</dbReference>
<proteinExistence type="predicted"/>